<dbReference type="Gene3D" id="3.90.1150.10">
    <property type="entry name" value="Aspartate Aminotransferase, domain 1"/>
    <property type="match status" value="1"/>
</dbReference>
<dbReference type="InterPro" id="IPR000192">
    <property type="entry name" value="Aminotrans_V_dom"/>
</dbReference>
<dbReference type="SUPFAM" id="SSF141673">
    <property type="entry name" value="MOSC N-terminal domain-like"/>
    <property type="match status" value="1"/>
</dbReference>
<feature type="domain" description="Molybdenum cofactor sulfurase middle" evidence="2">
    <location>
        <begin position="256"/>
        <end position="303"/>
    </location>
</feature>
<organism evidence="3 4">
    <name type="scientific">Cuscuta campestris</name>
    <dbReference type="NCBI Taxonomy" id="132261"/>
    <lineage>
        <taxon>Eukaryota</taxon>
        <taxon>Viridiplantae</taxon>
        <taxon>Streptophyta</taxon>
        <taxon>Embryophyta</taxon>
        <taxon>Tracheophyta</taxon>
        <taxon>Spermatophyta</taxon>
        <taxon>Magnoliopsida</taxon>
        <taxon>eudicotyledons</taxon>
        <taxon>Gunneridae</taxon>
        <taxon>Pentapetalae</taxon>
        <taxon>asterids</taxon>
        <taxon>lamiids</taxon>
        <taxon>Solanales</taxon>
        <taxon>Convolvulaceae</taxon>
        <taxon>Cuscuteae</taxon>
        <taxon>Cuscuta</taxon>
        <taxon>Cuscuta subgen. Grammica</taxon>
        <taxon>Cuscuta sect. Cleistogrammica</taxon>
    </lineage>
</organism>
<proteinExistence type="predicted"/>
<dbReference type="InterPro" id="IPR005303">
    <property type="entry name" value="MOCOS_middle"/>
</dbReference>
<evidence type="ECO:0008006" key="5">
    <source>
        <dbReference type="Google" id="ProtNLM"/>
    </source>
</evidence>
<dbReference type="EMBL" id="OOIL02004480">
    <property type="protein sequence ID" value="VFQ91703.1"/>
    <property type="molecule type" value="Genomic_DNA"/>
</dbReference>
<evidence type="ECO:0000259" key="1">
    <source>
        <dbReference type="Pfam" id="PF00266"/>
    </source>
</evidence>
<dbReference type="Gene3D" id="3.40.640.10">
    <property type="entry name" value="Type I PLP-dependent aspartate aminotransferase-like (Major domain)"/>
    <property type="match status" value="1"/>
</dbReference>
<name>A0A484MS00_9ASTE</name>
<feature type="domain" description="Aminotransferase class V" evidence="1">
    <location>
        <begin position="5"/>
        <end position="217"/>
    </location>
</feature>
<dbReference type="Pfam" id="PF03476">
    <property type="entry name" value="MOSC_N"/>
    <property type="match status" value="1"/>
</dbReference>
<reference evidence="3 4" key="1">
    <citation type="submission" date="2018-04" db="EMBL/GenBank/DDBJ databases">
        <authorList>
            <person name="Vogel A."/>
        </authorList>
    </citation>
    <scope>NUCLEOTIDE SEQUENCE [LARGE SCALE GENOMIC DNA]</scope>
</reference>
<accession>A0A484MS00</accession>
<evidence type="ECO:0000313" key="4">
    <source>
        <dbReference type="Proteomes" id="UP000595140"/>
    </source>
</evidence>
<dbReference type="InterPro" id="IPR015424">
    <property type="entry name" value="PyrdxlP-dep_Trfase"/>
</dbReference>
<keyword evidence="4" id="KW-1185">Reference proteome</keyword>
<dbReference type="InterPro" id="IPR015422">
    <property type="entry name" value="PyrdxlP-dep_Trfase_small"/>
</dbReference>
<dbReference type="OrthoDB" id="10264306at2759"/>
<dbReference type="SUPFAM" id="SSF53383">
    <property type="entry name" value="PLP-dependent transferases"/>
    <property type="match status" value="1"/>
</dbReference>
<evidence type="ECO:0000313" key="3">
    <source>
        <dbReference type="EMBL" id="VFQ91703.1"/>
    </source>
</evidence>
<gene>
    <name evidence="3" type="ORF">CCAM_LOCUS33479</name>
</gene>
<protein>
    <recommendedName>
        <fullName evidence="5">Aminotransferase class V domain-containing protein</fullName>
    </recommendedName>
</protein>
<sequence length="336" mass="36910">MFGYPTGIGALIVKNEAAKLLKKTYFSGGTVAATIADTDFFKRRAGVEEYFEDGTVSFLSIASILHGLRVLNTLTMSSISRHTSSLAIYVRKALSALRHGNGECVCTIYGENTPELQVLPGKVGPIVSFNVKRPDGTWCGCREVENLASLAGIHLRTGCFCNPGACAKYLGLSHKDILSNIEAGHVCWDDQDILNGKPTGAVRVSFGYMSTFEDARKFMDFMERSFVSFHSIEGALSARSPPLVMKGTEKIAMHFLTSITVYPIKSCAGFSTDRWPLTSTGLLHDREWLLRSASGEVLSQKKKCVISKHSLISSWEYCLLSLLAAKRNCRLNLYPI</sequence>
<dbReference type="PANTHER" id="PTHR14237">
    <property type="entry name" value="MOLYBDOPTERIN COFACTOR SULFURASE MOSC"/>
    <property type="match status" value="1"/>
</dbReference>
<dbReference type="Proteomes" id="UP000595140">
    <property type="component" value="Unassembled WGS sequence"/>
</dbReference>
<dbReference type="InterPro" id="IPR015421">
    <property type="entry name" value="PyrdxlP-dep_Trfase_major"/>
</dbReference>
<dbReference type="Pfam" id="PF00266">
    <property type="entry name" value="Aminotran_5"/>
    <property type="match status" value="1"/>
</dbReference>
<evidence type="ECO:0000259" key="2">
    <source>
        <dbReference type="Pfam" id="PF03476"/>
    </source>
</evidence>
<dbReference type="AlphaFoldDB" id="A0A484MS00"/>
<dbReference type="PANTHER" id="PTHR14237:SF80">
    <property type="entry name" value="MOLYBDENUM COFACTOR SULFURASE"/>
    <property type="match status" value="1"/>
</dbReference>